<organism evidence="2">
    <name type="scientific">Albugo laibachii Nc14</name>
    <dbReference type="NCBI Taxonomy" id="890382"/>
    <lineage>
        <taxon>Eukaryota</taxon>
        <taxon>Sar</taxon>
        <taxon>Stramenopiles</taxon>
        <taxon>Oomycota</taxon>
        <taxon>Peronosporomycetes</taxon>
        <taxon>Albuginales</taxon>
        <taxon>Albuginaceae</taxon>
        <taxon>Albugo</taxon>
    </lineage>
</organism>
<name>F0W6F8_9STRA</name>
<protein>
    <submittedName>
        <fullName evidence="2">Uncharacterized protein AlNc14C24G2457</fullName>
    </submittedName>
</protein>
<reference evidence="2" key="1">
    <citation type="journal article" date="2011" name="PLoS Biol.">
        <title>Gene gain and loss during evolution of obligate parasitism in the white rust pathogen of Arabidopsis thaliana.</title>
        <authorList>
            <person name="Kemen E."/>
            <person name="Gardiner A."/>
            <person name="Schultz-Larsen T."/>
            <person name="Kemen A.C."/>
            <person name="Balmuth A.L."/>
            <person name="Robert-Seilaniantz A."/>
            <person name="Bailey K."/>
            <person name="Holub E."/>
            <person name="Studholme D.J."/>
            <person name="Maclean D."/>
            <person name="Jones J.D."/>
        </authorList>
    </citation>
    <scope>NUCLEOTIDE SEQUENCE</scope>
</reference>
<dbReference type="AlphaFoldDB" id="F0W6F8"/>
<evidence type="ECO:0000313" key="2">
    <source>
        <dbReference type="EMBL" id="CCA16702.1"/>
    </source>
</evidence>
<reference evidence="2" key="2">
    <citation type="submission" date="2011-02" db="EMBL/GenBank/DDBJ databases">
        <authorList>
            <person name="MacLean D."/>
        </authorList>
    </citation>
    <scope>NUCLEOTIDE SEQUENCE</scope>
</reference>
<gene>
    <name evidence="2" type="primary">AlNc14C24G2457</name>
    <name evidence="2" type="ORF">ALNC14_028450</name>
</gene>
<feature type="domain" description="Agenet-like" evidence="1">
    <location>
        <begin position="45"/>
        <end position="86"/>
    </location>
</feature>
<evidence type="ECO:0000259" key="1">
    <source>
        <dbReference type="Pfam" id="PF05641"/>
    </source>
</evidence>
<proteinExistence type="predicted"/>
<dbReference type="Gene3D" id="2.30.30.140">
    <property type="match status" value="1"/>
</dbReference>
<dbReference type="Pfam" id="PF05641">
    <property type="entry name" value="Agenet"/>
    <property type="match status" value="1"/>
</dbReference>
<dbReference type="CDD" id="cd20379">
    <property type="entry name" value="Tudor_dTUD-like"/>
    <property type="match status" value="1"/>
</dbReference>
<dbReference type="HOGENOM" id="CLU_130158_0_0_1"/>
<dbReference type="SUPFAM" id="SSF63748">
    <property type="entry name" value="Tudor/PWWP/MBT"/>
    <property type="match status" value="1"/>
</dbReference>
<sequence>MAQREQGLYETNTNISYEYIDLIRIHRSKNGVEALQIWHVGLHVERSIDNVWFPAVIIRVDQNETYTLQYQDEGTIETEVPMSEIRSADRRSTFDQLAVRRSVTSQFSESADLAHVVHDDDYECNRQPVVTLHQHGDSSTMSGSYIINGPENNVAAGNGLRGIRWLQVNSR</sequence>
<dbReference type="EMBL" id="FR824069">
    <property type="protein sequence ID" value="CCA16702.1"/>
    <property type="molecule type" value="Genomic_DNA"/>
</dbReference>
<accession>F0W6F8</accession>
<dbReference type="InterPro" id="IPR008395">
    <property type="entry name" value="Agenet-like_dom"/>
</dbReference>